<name>A0A371E2P0_MUCPR</name>
<reference evidence="1" key="1">
    <citation type="submission" date="2018-05" db="EMBL/GenBank/DDBJ databases">
        <title>Draft genome of Mucuna pruriens seed.</title>
        <authorList>
            <person name="Nnadi N.E."/>
            <person name="Vos R."/>
            <person name="Hasami M.H."/>
            <person name="Devisetty U.K."/>
            <person name="Aguiy J.C."/>
        </authorList>
    </citation>
    <scope>NUCLEOTIDE SEQUENCE [LARGE SCALE GENOMIC DNA]</scope>
    <source>
        <strain evidence="1">JCA_2017</strain>
    </source>
</reference>
<organism evidence="1 2">
    <name type="scientific">Mucuna pruriens</name>
    <name type="common">Velvet bean</name>
    <name type="synonym">Dolichos pruriens</name>
    <dbReference type="NCBI Taxonomy" id="157652"/>
    <lineage>
        <taxon>Eukaryota</taxon>
        <taxon>Viridiplantae</taxon>
        <taxon>Streptophyta</taxon>
        <taxon>Embryophyta</taxon>
        <taxon>Tracheophyta</taxon>
        <taxon>Spermatophyta</taxon>
        <taxon>Magnoliopsida</taxon>
        <taxon>eudicotyledons</taxon>
        <taxon>Gunneridae</taxon>
        <taxon>Pentapetalae</taxon>
        <taxon>rosids</taxon>
        <taxon>fabids</taxon>
        <taxon>Fabales</taxon>
        <taxon>Fabaceae</taxon>
        <taxon>Papilionoideae</taxon>
        <taxon>50 kb inversion clade</taxon>
        <taxon>NPAAA clade</taxon>
        <taxon>indigoferoid/millettioid clade</taxon>
        <taxon>Phaseoleae</taxon>
        <taxon>Mucuna</taxon>
    </lineage>
</organism>
<protein>
    <submittedName>
        <fullName evidence="1">Uncharacterized protein</fullName>
    </submittedName>
</protein>
<sequence>MSTSGNTLCQSRSASSDRIRALLRRGTLVVHYPPRTNQDGCHRLSLEKVKDNACNPFDPHQLVEGMLILVYLSISNEAVNVAIVQEWGKK</sequence>
<comment type="caution">
    <text evidence="1">The sequence shown here is derived from an EMBL/GenBank/DDBJ whole genome shotgun (WGS) entry which is preliminary data.</text>
</comment>
<gene>
    <name evidence="1" type="ORF">CR513_61555</name>
</gene>
<dbReference type="AlphaFoldDB" id="A0A371E2P0"/>
<keyword evidence="2" id="KW-1185">Reference proteome</keyword>
<dbReference type="EMBL" id="QJKJ01016951">
    <property type="protein sequence ID" value="RDX60310.1"/>
    <property type="molecule type" value="Genomic_DNA"/>
</dbReference>
<dbReference type="Proteomes" id="UP000257109">
    <property type="component" value="Unassembled WGS sequence"/>
</dbReference>
<feature type="non-terminal residue" evidence="1">
    <location>
        <position position="1"/>
    </location>
</feature>
<evidence type="ECO:0000313" key="1">
    <source>
        <dbReference type="EMBL" id="RDX60310.1"/>
    </source>
</evidence>
<proteinExistence type="predicted"/>
<evidence type="ECO:0000313" key="2">
    <source>
        <dbReference type="Proteomes" id="UP000257109"/>
    </source>
</evidence>
<accession>A0A371E2P0</accession>